<dbReference type="Gene3D" id="3.20.20.410">
    <property type="entry name" value="Protein of unknown function UPF0759"/>
    <property type="match status" value="1"/>
</dbReference>
<dbReference type="Pfam" id="PF01904">
    <property type="entry name" value="DUF72"/>
    <property type="match status" value="1"/>
</dbReference>
<dbReference type="InterPro" id="IPR002763">
    <property type="entry name" value="DUF72"/>
</dbReference>
<evidence type="ECO:0000313" key="2">
    <source>
        <dbReference type="Proteomes" id="UP000249799"/>
    </source>
</evidence>
<dbReference type="SUPFAM" id="SSF117396">
    <property type="entry name" value="TM1631-like"/>
    <property type="match status" value="1"/>
</dbReference>
<keyword evidence="2" id="KW-1185">Reference proteome</keyword>
<dbReference type="KEGG" id="bsed:DN745_08475"/>
<proteinExistence type="predicted"/>
<dbReference type="InterPro" id="IPR036520">
    <property type="entry name" value="UPF0759_sf"/>
</dbReference>
<gene>
    <name evidence="1" type="ORF">DN745_08475</name>
</gene>
<dbReference type="AlphaFoldDB" id="A0A2Z4FKY8"/>
<sequence length="272" mass="30837">MTASVEPVQGVLTGQNSLHPHLYLGTSGWSYADWQGAFYPAKMPANQRLGFYAEQYRSVEINSTFYGMPSLKTVQSWRTQSPEGFVFAAKFPRVITHQARLVNCGGLATTFIETMQELGDRLGPLLLQLPPSMSADSLDDLGRFLEGLPDGLVYAVEVRHRSWLTEEFADLLKRWQVSMVLTCGEHMGRFWRATSRVAYIRWLGVHDAFENYASPKIERDEEIAWWSARMAHFLDRGGTIFGYANNNYEGFSPRTVRRVESELARQLGSAPQ</sequence>
<dbReference type="PANTHER" id="PTHR30348">
    <property type="entry name" value="UNCHARACTERIZED PROTEIN YECE"/>
    <property type="match status" value="1"/>
</dbReference>
<protein>
    <submittedName>
        <fullName evidence="1">DUF72 domain-containing protein</fullName>
    </submittedName>
</protein>
<dbReference type="EMBL" id="CP030032">
    <property type="protein sequence ID" value="AWV89368.1"/>
    <property type="molecule type" value="Genomic_DNA"/>
</dbReference>
<dbReference type="RefSeq" id="WP_111333827.1">
    <property type="nucleotide sequence ID" value="NZ_CP030032.1"/>
</dbReference>
<name>A0A2Z4FKY8_9DELT</name>
<accession>A0A2Z4FKY8</accession>
<dbReference type="PANTHER" id="PTHR30348:SF4">
    <property type="entry name" value="DUF72 DOMAIN-CONTAINING PROTEIN"/>
    <property type="match status" value="1"/>
</dbReference>
<evidence type="ECO:0000313" key="1">
    <source>
        <dbReference type="EMBL" id="AWV89368.1"/>
    </source>
</evidence>
<dbReference type="OrthoDB" id="9780310at2"/>
<reference evidence="1 2" key="1">
    <citation type="submission" date="2018-06" db="EMBL/GenBank/DDBJ databases">
        <title>Lujinxingia sediminis gen. nov. sp. nov., a new facultative anaerobic member of the class Deltaproteobacteria, and proposal of Lujinxingaceae fam. nov.</title>
        <authorList>
            <person name="Guo L.-Y."/>
            <person name="Li C.-M."/>
            <person name="Wang S."/>
            <person name="Du Z.-J."/>
        </authorList>
    </citation>
    <scope>NUCLEOTIDE SEQUENCE [LARGE SCALE GENOMIC DNA]</scope>
    <source>
        <strain evidence="1 2">FA350</strain>
    </source>
</reference>
<organism evidence="1 2">
    <name type="scientific">Bradymonas sediminis</name>
    <dbReference type="NCBI Taxonomy" id="1548548"/>
    <lineage>
        <taxon>Bacteria</taxon>
        <taxon>Deltaproteobacteria</taxon>
        <taxon>Bradymonadales</taxon>
        <taxon>Bradymonadaceae</taxon>
        <taxon>Bradymonas</taxon>
    </lineage>
</organism>
<dbReference type="Proteomes" id="UP000249799">
    <property type="component" value="Chromosome"/>
</dbReference>